<evidence type="ECO:0000313" key="2">
    <source>
        <dbReference type="Proteomes" id="UP000028401"/>
    </source>
</evidence>
<accession>A0A084AC66</accession>
<gene>
    <name evidence="1" type="ORF">U725_00902</name>
</gene>
<evidence type="ECO:0000313" key="1">
    <source>
        <dbReference type="EMBL" id="KEY62895.1"/>
    </source>
</evidence>
<protein>
    <submittedName>
        <fullName evidence="1">Uncharacterized protein</fullName>
    </submittedName>
</protein>
<comment type="caution">
    <text evidence="1">The sequence shown here is derived from an EMBL/GenBank/DDBJ whole genome shotgun (WGS) entry which is preliminary data.</text>
</comment>
<reference evidence="1 2" key="1">
    <citation type="submission" date="2014-06" db="EMBL/GenBank/DDBJ databases">
        <title>Draft genome sequence of the putrescine producing strain Lactococcus lactis subsp cremoris GE214.</title>
        <authorList>
            <person name="Ladero V."/>
            <person name="Linares D.M."/>
            <person name="del Rio B."/>
            <person name="Mayo B."/>
            <person name="Martin M.C."/>
            <person name="Fernandez M."/>
            <person name="Alvarez M.A."/>
        </authorList>
    </citation>
    <scope>NUCLEOTIDE SEQUENCE [LARGE SCALE GENOMIC DNA]</scope>
    <source>
        <strain evidence="1 2">GE214</strain>
    </source>
</reference>
<sequence length="197" mass="23278">MGKLSLLAYEKEEEYINLLTHKVVLKTEEYQLYVNGIKLDEIIDEKLYLKYLFLSSLYGNRLFLAIKSEELDDAIDNIILFPKTLALVLSLSNTQDFQLIIPKITEQIILVKVGELIYINRDNKLIELNNNLVISQNELRSISAVLFLPDYCFMNYKLEERNWKSLMDNKVKAYYDAEEQFDIRFYSIIENIVEKNR</sequence>
<dbReference type="EMBL" id="AZSI01000019">
    <property type="protein sequence ID" value="KEY62895.1"/>
    <property type="molecule type" value="Genomic_DNA"/>
</dbReference>
<dbReference type="AlphaFoldDB" id="A0A084AC66"/>
<dbReference type="RefSeq" id="WP_042747999.1">
    <property type="nucleotide sequence ID" value="NZ_AZSI01000019.1"/>
</dbReference>
<dbReference type="Proteomes" id="UP000028401">
    <property type="component" value="Unassembled WGS sequence"/>
</dbReference>
<proteinExistence type="predicted"/>
<organism evidence="1 2">
    <name type="scientific">Lactococcus cremoris subsp. cremoris GE214</name>
    <dbReference type="NCBI Taxonomy" id="1415168"/>
    <lineage>
        <taxon>Bacteria</taxon>
        <taxon>Bacillati</taxon>
        <taxon>Bacillota</taxon>
        <taxon>Bacilli</taxon>
        <taxon>Lactobacillales</taxon>
        <taxon>Streptococcaceae</taxon>
        <taxon>Lactococcus</taxon>
        <taxon>Lactococcus cremoris subsp. cremoris</taxon>
    </lineage>
</organism>
<name>A0A084AC66_LACLC</name>
<dbReference type="PATRIC" id="fig|1415168.3.peg.965"/>